<dbReference type="FunFam" id="3.40.50.300:FF:000412">
    <property type="entry name" value="ADP-ribosylation factor 1"/>
    <property type="match status" value="1"/>
</dbReference>
<organism evidence="7 8">
    <name type="scientific">Cichlidogyrus casuarinus</name>
    <dbReference type="NCBI Taxonomy" id="1844966"/>
    <lineage>
        <taxon>Eukaryota</taxon>
        <taxon>Metazoa</taxon>
        <taxon>Spiralia</taxon>
        <taxon>Lophotrochozoa</taxon>
        <taxon>Platyhelminthes</taxon>
        <taxon>Monogenea</taxon>
        <taxon>Monopisthocotylea</taxon>
        <taxon>Dactylogyridea</taxon>
        <taxon>Ancyrocephalidae</taxon>
        <taxon>Cichlidogyrus</taxon>
    </lineage>
</organism>
<dbReference type="Gene3D" id="3.40.50.300">
    <property type="entry name" value="P-loop containing nucleotide triphosphate hydrolases"/>
    <property type="match status" value="1"/>
</dbReference>
<reference evidence="7 8" key="1">
    <citation type="submission" date="2024-11" db="EMBL/GenBank/DDBJ databases">
        <title>Adaptive evolution of stress response genes in parasites aligns with host niche diversity.</title>
        <authorList>
            <person name="Hahn C."/>
            <person name="Resl P."/>
        </authorList>
    </citation>
    <scope>NUCLEOTIDE SEQUENCE [LARGE SCALE GENOMIC DNA]</scope>
    <source>
        <strain evidence="7">EGGRZ-B1_66</strain>
        <tissue evidence="7">Body</tissue>
    </source>
</reference>
<protein>
    <recommendedName>
        <fullName evidence="9">ADP-ribosylation factor</fullName>
    </recommendedName>
</protein>
<keyword evidence="2 4" id="KW-0547">Nucleotide-binding</keyword>
<dbReference type="Proteomes" id="UP001626550">
    <property type="component" value="Unassembled WGS sequence"/>
</dbReference>
<evidence type="ECO:0000256" key="5">
    <source>
        <dbReference type="PIRSR" id="PIRSR606689-2"/>
    </source>
</evidence>
<comment type="similarity">
    <text evidence="1 6">Belongs to the small GTPase superfamily. Arf family.</text>
</comment>
<dbReference type="PRINTS" id="PR00328">
    <property type="entry name" value="SAR1GTPBP"/>
</dbReference>
<accession>A0ABD2Q102</accession>
<comment type="caution">
    <text evidence="7">The sequence shown here is derived from an EMBL/GenBank/DDBJ whole genome shotgun (WGS) entry which is preliminary data.</text>
</comment>
<dbReference type="InterPro" id="IPR006689">
    <property type="entry name" value="Small_GTPase_ARF/SAR"/>
</dbReference>
<dbReference type="CDD" id="cd00878">
    <property type="entry name" value="Arf_Arl"/>
    <property type="match status" value="1"/>
</dbReference>
<dbReference type="InterPro" id="IPR024156">
    <property type="entry name" value="Small_GTPase_ARF"/>
</dbReference>
<dbReference type="NCBIfam" id="TIGR00231">
    <property type="entry name" value="small_GTP"/>
    <property type="match status" value="1"/>
</dbReference>
<dbReference type="InterPro" id="IPR005225">
    <property type="entry name" value="Small_GTP-bd"/>
</dbReference>
<name>A0ABD2Q102_9PLAT</name>
<feature type="binding site" evidence="4">
    <location>
        <begin position="129"/>
        <end position="132"/>
    </location>
    <ligand>
        <name>GTP</name>
        <dbReference type="ChEBI" id="CHEBI:37565"/>
    </ligand>
</feature>
<dbReference type="GO" id="GO:0005525">
    <property type="term" value="F:GTP binding"/>
    <property type="evidence" value="ECO:0007669"/>
    <property type="project" value="UniProtKB-KW"/>
</dbReference>
<proteinExistence type="inferred from homology"/>
<keyword evidence="8" id="KW-1185">Reference proteome</keyword>
<evidence type="ECO:0000256" key="4">
    <source>
        <dbReference type="PIRSR" id="PIRSR606689-1"/>
    </source>
</evidence>
<evidence type="ECO:0000256" key="3">
    <source>
        <dbReference type="ARBA" id="ARBA00023134"/>
    </source>
</evidence>
<evidence type="ECO:0008006" key="9">
    <source>
        <dbReference type="Google" id="ProtNLM"/>
    </source>
</evidence>
<dbReference type="PANTHER" id="PTHR11711">
    <property type="entry name" value="ADP RIBOSYLATION FACTOR-RELATED"/>
    <property type="match status" value="1"/>
</dbReference>
<evidence type="ECO:0000256" key="6">
    <source>
        <dbReference type="RuleBase" id="RU003925"/>
    </source>
</evidence>
<keyword evidence="3 4" id="KW-0342">GTP-binding</keyword>
<dbReference type="Pfam" id="PF00025">
    <property type="entry name" value="Arf"/>
    <property type="match status" value="1"/>
</dbReference>
<dbReference type="AlphaFoldDB" id="A0ABD2Q102"/>
<dbReference type="InterPro" id="IPR027417">
    <property type="entry name" value="P-loop_NTPase"/>
</dbReference>
<dbReference type="GO" id="GO:0030010">
    <property type="term" value="P:establishment of cell polarity"/>
    <property type="evidence" value="ECO:0007669"/>
    <property type="project" value="UniProtKB-ARBA"/>
</dbReference>
<dbReference type="SUPFAM" id="SSF52540">
    <property type="entry name" value="P-loop containing nucleoside triphosphate hydrolases"/>
    <property type="match status" value="1"/>
</dbReference>
<keyword evidence="5" id="KW-0479">Metal-binding</keyword>
<gene>
    <name evidence="7" type="ORF">Ciccas_008522</name>
</gene>
<dbReference type="SMART" id="SM00178">
    <property type="entry name" value="SAR"/>
    <property type="match status" value="1"/>
</dbReference>
<evidence type="ECO:0000313" key="7">
    <source>
        <dbReference type="EMBL" id="KAL3312877.1"/>
    </source>
</evidence>
<evidence type="ECO:0000313" key="8">
    <source>
        <dbReference type="Proteomes" id="UP001626550"/>
    </source>
</evidence>
<dbReference type="PROSITE" id="PS51417">
    <property type="entry name" value="ARF"/>
    <property type="match status" value="1"/>
</dbReference>
<feature type="binding site" evidence="5">
    <location>
        <position position="32"/>
    </location>
    <ligand>
        <name>Mg(2+)</name>
        <dbReference type="ChEBI" id="CHEBI:18420"/>
    </ligand>
</feature>
<keyword evidence="5" id="KW-0460">Magnesium</keyword>
<dbReference type="SMART" id="SM00177">
    <property type="entry name" value="ARF"/>
    <property type="match status" value="1"/>
</dbReference>
<sequence>MGLFQSKLSEMFNFGGPERRILLLGLEAAGKTTILYTMKLGDNVPTFQPMWYNVQEINIPNCNVNFCVWDVGAQDRLRPIRKHFFRNSVGLIFVIDSFDRERITEAKDELHAVLNNPEMSGVPVVVFANKQDLENACSTSELTSLLKLSDLKNTGHDWYVQPCVATNGQGLFEGFQEMTKLSRDFMKQSKQEIGY</sequence>
<evidence type="ECO:0000256" key="2">
    <source>
        <dbReference type="ARBA" id="ARBA00022741"/>
    </source>
</evidence>
<evidence type="ECO:0000256" key="1">
    <source>
        <dbReference type="ARBA" id="ARBA00010290"/>
    </source>
</evidence>
<feature type="binding site" evidence="4">
    <location>
        <begin position="25"/>
        <end position="32"/>
    </location>
    <ligand>
        <name>GTP</name>
        <dbReference type="ChEBI" id="CHEBI:37565"/>
    </ligand>
</feature>
<dbReference type="EMBL" id="JBJKFK010001517">
    <property type="protein sequence ID" value="KAL3312877.1"/>
    <property type="molecule type" value="Genomic_DNA"/>
</dbReference>